<keyword evidence="3" id="KW-1185">Reference proteome</keyword>
<dbReference type="Proteomes" id="UP000621631">
    <property type="component" value="Unassembled WGS sequence"/>
</dbReference>
<comment type="caution">
    <text evidence="2">The sequence shown here is derived from an EMBL/GenBank/DDBJ whole genome shotgun (WGS) entry which is preliminary data.</text>
</comment>
<protein>
    <recommendedName>
        <fullName evidence="4">YcxB-like protein domain-containing protein</fullName>
    </recommendedName>
</protein>
<name>A0ABR7VHX0_VIRHA</name>
<feature type="transmembrane region" description="Helical" evidence="1">
    <location>
        <begin position="34"/>
        <end position="51"/>
    </location>
</feature>
<keyword evidence="1" id="KW-0472">Membrane</keyword>
<reference evidence="2 3" key="1">
    <citation type="submission" date="2020-09" db="EMBL/GenBank/DDBJ databases">
        <title>Draft Genome Sequences of Oil-Oxidizing Bacteria Halomonas titanicae, Marinobacter lutaoensis, and Virgibacillus halodenitrificans Isolated from Highly Saline Environments.</title>
        <authorList>
            <person name="Grouzdev D.S."/>
            <person name="Sokolova D.S."/>
            <person name="Semenova E.M."/>
            <person name="Borzenkov I.A."/>
            <person name="Bidzhieva S.K."/>
            <person name="Poltaraus A.B."/>
            <person name="Nazina T.N."/>
        </authorList>
    </citation>
    <scope>NUCLEOTIDE SEQUENCE [LARGE SCALE GENOMIC DNA]</scope>
    <source>
        <strain evidence="2 3">VKM B-3472D</strain>
    </source>
</reference>
<keyword evidence="1" id="KW-1133">Transmembrane helix</keyword>
<keyword evidence="1" id="KW-0812">Transmembrane</keyword>
<feature type="transmembrane region" description="Helical" evidence="1">
    <location>
        <begin position="57"/>
        <end position="77"/>
    </location>
</feature>
<proteinExistence type="predicted"/>
<organism evidence="2 3">
    <name type="scientific">Virgibacillus halodenitrificans</name>
    <name type="common">Bacillus halodenitrificans</name>
    <dbReference type="NCBI Taxonomy" id="1482"/>
    <lineage>
        <taxon>Bacteria</taxon>
        <taxon>Bacillati</taxon>
        <taxon>Bacillota</taxon>
        <taxon>Bacilli</taxon>
        <taxon>Bacillales</taxon>
        <taxon>Bacillaceae</taxon>
        <taxon>Virgibacillus</taxon>
    </lineage>
</organism>
<evidence type="ECO:0008006" key="4">
    <source>
        <dbReference type="Google" id="ProtNLM"/>
    </source>
</evidence>
<evidence type="ECO:0000313" key="3">
    <source>
        <dbReference type="Proteomes" id="UP000621631"/>
    </source>
</evidence>
<evidence type="ECO:0000313" key="2">
    <source>
        <dbReference type="EMBL" id="MBD1221517.1"/>
    </source>
</evidence>
<gene>
    <name evidence="2" type="ORF">IC602_02685</name>
</gene>
<dbReference type="EMBL" id="JACWEZ010000001">
    <property type="protein sequence ID" value="MBD1221517.1"/>
    <property type="molecule type" value="Genomic_DNA"/>
</dbReference>
<accession>A0ABR7VHX0</accession>
<dbReference type="RefSeq" id="WP_189776934.1">
    <property type="nucleotide sequence ID" value="NZ_JACWEZ010000001.1"/>
</dbReference>
<evidence type="ECO:0000256" key="1">
    <source>
        <dbReference type="SAM" id="Phobius"/>
    </source>
</evidence>
<sequence>MVIELNYIKTEGDVQRFAENYYEYSPSSKKSQKWFMLSLIFVSLIVAYPLHKLLGEGPLFYFLLLFILLVVCLIPGLKMHKKDTIKHINKTFTSKYTGILGEHKAILGNQDIHLTYLPNNFKQRKNMTSKWEEMDFYNRDKDHFFIYSYSYNRLTYHLIAGSQSEEVDNFLSDKGLIKKSKKFRVV</sequence>